<name>A0A9X4NBH1_9LACT</name>
<protein>
    <submittedName>
        <fullName evidence="2">Helix-turn-helix domain-containing protein</fullName>
    </submittedName>
</protein>
<dbReference type="AlphaFoldDB" id="A0A9X4NBH1"/>
<reference evidence="2" key="2">
    <citation type="journal article" date="2023" name="Food Microbiol.">
        <title>Evaluation of the fermentation potential of lactic acid bacteria isolated from herbs, fruits and vegetables as starter cultures in nut-based milk alternatives.</title>
        <authorList>
            <person name="Huang W."/>
            <person name="Dong A."/>
            <person name="Pham H.T."/>
            <person name="Zhou C."/>
            <person name="Huo Z."/>
            <person name="Watjen A.P."/>
            <person name="Prakash S."/>
            <person name="Bang-Berthelsen C.H."/>
            <person name="Turner M.S."/>
        </authorList>
    </citation>
    <scope>NUCLEOTIDE SEQUENCE</scope>
    <source>
        <strain evidence="2">581</strain>
    </source>
</reference>
<feature type="domain" description="HTH cro/C1-type" evidence="1">
    <location>
        <begin position="7"/>
        <end position="59"/>
    </location>
</feature>
<evidence type="ECO:0000313" key="2">
    <source>
        <dbReference type="EMBL" id="MDG4980319.1"/>
    </source>
</evidence>
<dbReference type="EMBL" id="JAOWLP010000001">
    <property type="protein sequence ID" value="MDG4980319.1"/>
    <property type="molecule type" value="Genomic_DNA"/>
</dbReference>
<gene>
    <name evidence="2" type="ORF">OGZ39_01405</name>
</gene>
<dbReference type="RefSeq" id="WP_058207979.1">
    <property type="nucleotide sequence ID" value="NZ_CP094474.1"/>
</dbReference>
<organism evidence="2 3">
    <name type="scientific">Lactococcus lactis</name>
    <dbReference type="NCBI Taxonomy" id="1358"/>
    <lineage>
        <taxon>Bacteria</taxon>
        <taxon>Bacillati</taxon>
        <taxon>Bacillota</taxon>
        <taxon>Bacilli</taxon>
        <taxon>Lactobacillales</taxon>
        <taxon>Streptococcaceae</taxon>
        <taxon>Lactococcus</taxon>
    </lineage>
</organism>
<sequence length="109" mass="12457">MTVYDRVKFLLDKRKMTVGEFEEKFGLSTNTTYRWKKNIPNGATLEKLATFFGTSTDYLIGLSDSPFNEKDVDRMLGSAEAYNGQPMTDHDKEVIKAMIKGYMEAKPKD</sequence>
<proteinExistence type="predicted"/>
<dbReference type="Proteomes" id="UP001152656">
    <property type="component" value="Unassembled WGS sequence"/>
</dbReference>
<reference evidence="2" key="1">
    <citation type="submission" date="2022-10" db="EMBL/GenBank/DDBJ databases">
        <authorList>
            <person name="Turner M.S."/>
            <person name="Huang W."/>
        </authorList>
    </citation>
    <scope>NUCLEOTIDE SEQUENCE</scope>
    <source>
        <strain evidence="2">581</strain>
    </source>
</reference>
<accession>A0A9X4NBH1</accession>
<comment type="caution">
    <text evidence="2">The sequence shown here is derived from an EMBL/GenBank/DDBJ whole genome shotgun (WGS) entry which is preliminary data.</text>
</comment>
<dbReference type="InterPro" id="IPR010982">
    <property type="entry name" value="Lambda_DNA-bd_dom_sf"/>
</dbReference>
<dbReference type="SMART" id="SM00530">
    <property type="entry name" value="HTH_XRE"/>
    <property type="match status" value="1"/>
</dbReference>
<dbReference type="Pfam" id="PF13443">
    <property type="entry name" value="HTH_26"/>
    <property type="match status" value="1"/>
</dbReference>
<dbReference type="SUPFAM" id="SSF47413">
    <property type="entry name" value="lambda repressor-like DNA-binding domains"/>
    <property type="match status" value="1"/>
</dbReference>
<dbReference type="CDD" id="cd00093">
    <property type="entry name" value="HTH_XRE"/>
    <property type="match status" value="1"/>
</dbReference>
<evidence type="ECO:0000313" key="3">
    <source>
        <dbReference type="Proteomes" id="UP001152656"/>
    </source>
</evidence>
<evidence type="ECO:0000259" key="1">
    <source>
        <dbReference type="PROSITE" id="PS50943"/>
    </source>
</evidence>
<dbReference type="PROSITE" id="PS50943">
    <property type="entry name" value="HTH_CROC1"/>
    <property type="match status" value="1"/>
</dbReference>
<dbReference type="GO" id="GO:0003677">
    <property type="term" value="F:DNA binding"/>
    <property type="evidence" value="ECO:0007669"/>
    <property type="project" value="InterPro"/>
</dbReference>
<dbReference type="InterPro" id="IPR001387">
    <property type="entry name" value="Cro/C1-type_HTH"/>
</dbReference>
<dbReference type="Gene3D" id="1.10.260.40">
    <property type="entry name" value="lambda repressor-like DNA-binding domains"/>
    <property type="match status" value="1"/>
</dbReference>